<reference evidence="3" key="1">
    <citation type="submission" date="2017-03" db="EMBL/GenBank/DDBJ databases">
        <title>Genomes of endolithic fungi from Antarctica.</title>
        <authorList>
            <person name="Coleine C."/>
            <person name="Masonjones S."/>
            <person name="Stajich J.E."/>
        </authorList>
    </citation>
    <scope>NUCLEOTIDE SEQUENCE [LARGE SCALE GENOMIC DNA]</scope>
    <source>
        <strain evidence="3">CCFEE 5527</strain>
    </source>
</reference>
<feature type="compositionally biased region" description="Basic and acidic residues" evidence="1">
    <location>
        <begin position="402"/>
        <end position="438"/>
    </location>
</feature>
<evidence type="ECO:0000313" key="3">
    <source>
        <dbReference type="Proteomes" id="UP000192596"/>
    </source>
</evidence>
<keyword evidence="3" id="KW-1185">Reference proteome</keyword>
<gene>
    <name evidence="2" type="ORF">B0A48_05066</name>
</gene>
<feature type="compositionally biased region" description="Polar residues" evidence="1">
    <location>
        <begin position="368"/>
        <end position="393"/>
    </location>
</feature>
<feature type="region of interest" description="Disordered" evidence="1">
    <location>
        <begin position="213"/>
        <end position="244"/>
    </location>
</feature>
<organism evidence="2 3">
    <name type="scientific">Cryoendolithus antarcticus</name>
    <dbReference type="NCBI Taxonomy" id="1507870"/>
    <lineage>
        <taxon>Eukaryota</taxon>
        <taxon>Fungi</taxon>
        <taxon>Dikarya</taxon>
        <taxon>Ascomycota</taxon>
        <taxon>Pezizomycotina</taxon>
        <taxon>Dothideomycetes</taxon>
        <taxon>Dothideomycetidae</taxon>
        <taxon>Cladosporiales</taxon>
        <taxon>Cladosporiaceae</taxon>
        <taxon>Cryoendolithus</taxon>
    </lineage>
</organism>
<comment type="caution">
    <text evidence="2">The sequence shown here is derived from an EMBL/GenBank/DDBJ whole genome shotgun (WGS) entry which is preliminary data.</text>
</comment>
<dbReference type="AlphaFoldDB" id="A0A1V8TEG8"/>
<sequence>MVLAEASAPPDSFPSDAPPSSDLDPYASSSPTSDGGTYTTIPITPTQSITLNLSTLPHPVGPLGLPAPQPAILTSAVQDSCRFAAQVLNRPATQQEAEAFAYHSAKSFRIASFGAPVGTALAMYQCFRTRKVFRFPGYTPFKEGSRFTSERFFNFGGRRALIMWHSSRALAYALLGSTLGSVFFGSYAISVSLVGRATDPRLKDFSDALKKMQQQGKSVREARAGMAKSASESQENMSTTQNETYDMARQRRMAQKTARYGKEREDVMRQMAGESPTGGPFDSEYGAAEMDTGMMSDAQLSVQQTRQDEEYRATSTESVQSVQQASPMQQSPSPRATSPSSSTSSTSDPQSGGVWERLRREAAAGKSNAGTTTAGNRRPSNTVSEQKQGSTLGDSFAFSDSNDDRQTWRAEAQREFDARMDQERQGKDFETGRGGKKW</sequence>
<dbReference type="InParanoid" id="A0A1V8TEG8"/>
<dbReference type="STRING" id="1507870.A0A1V8TEG8"/>
<dbReference type="EMBL" id="NAJO01000010">
    <property type="protein sequence ID" value="OQO09664.1"/>
    <property type="molecule type" value="Genomic_DNA"/>
</dbReference>
<protein>
    <submittedName>
        <fullName evidence="2">Uncharacterized protein</fullName>
    </submittedName>
</protein>
<feature type="compositionally biased region" description="Low complexity" evidence="1">
    <location>
        <begin position="318"/>
        <end position="351"/>
    </location>
</feature>
<accession>A0A1V8TEG8</accession>
<evidence type="ECO:0000313" key="2">
    <source>
        <dbReference type="EMBL" id="OQO09664.1"/>
    </source>
</evidence>
<name>A0A1V8TEG8_9PEZI</name>
<dbReference type="OrthoDB" id="4204700at2759"/>
<feature type="compositionally biased region" description="Polar residues" evidence="1">
    <location>
        <begin position="230"/>
        <end position="244"/>
    </location>
</feature>
<dbReference type="Proteomes" id="UP000192596">
    <property type="component" value="Unassembled WGS sequence"/>
</dbReference>
<proteinExistence type="predicted"/>
<evidence type="ECO:0000256" key="1">
    <source>
        <dbReference type="SAM" id="MobiDB-lite"/>
    </source>
</evidence>
<feature type="region of interest" description="Disordered" evidence="1">
    <location>
        <begin position="1"/>
        <end position="41"/>
    </location>
</feature>
<feature type="region of interest" description="Disordered" evidence="1">
    <location>
        <begin position="300"/>
        <end position="438"/>
    </location>
</feature>